<proteinExistence type="predicted"/>
<dbReference type="Gene3D" id="2.30.30.90">
    <property type="match status" value="1"/>
</dbReference>
<dbReference type="InterPro" id="IPR038157">
    <property type="entry name" value="FeoA_core_dom"/>
</dbReference>
<dbReference type="EMBL" id="CP080544">
    <property type="protein sequence ID" value="QYR52262.1"/>
    <property type="molecule type" value="Genomic_DNA"/>
</dbReference>
<protein>
    <submittedName>
        <fullName evidence="3">FeoA domain-containing protein</fullName>
    </submittedName>
</protein>
<dbReference type="PANTHER" id="PTHR42954">
    <property type="entry name" value="FE(2+) TRANSPORT PROTEIN A"/>
    <property type="match status" value="1"/>
</dbReference>
<sequence>MTLTDLRPFTPATVEDIEHRSANDPIARRLVELGFVPGEAIDVVAVAPISKDPIVARIGTARFALRRDEANRIRVRTEGGRQ</sequence>
<dbReference type="Pfam" id="PF04023">
    <property type="entry name" value="FeoA"/>
    <property type="match status" value="1"/>
</dbReference>
<evidence type="ECO:0000256" key="1">
    <source>
        <dbReference type="ARBA" id="ARBA00023004"/>
    </source>
</evidence>
<organism evidence="3 4">
    <name type="scientific">Lysobacter soyae</name>
    <dbReference type="NCBI Taxonomy" id="2764185"/>
    <lineage>
        <taxon>Bacteria</taxon>
        <taxon>Pseudomonadati</taxon>
        <taxon>Pseudomonadota</taxon>
        <taxon>Gammaproteobacteria</taxon>
        <taxon>Lysobacterales</taxon>
        <taxon>Lysobacteraceae</taxon>
        <taxon>Lysobacter</taxon>
    </lineage>
</organism>
<dbReference type="SUPFAM" id="SSF50037">
    <property type="entry name" value="C-terminal domain of transcriptional repressors"/>
    <property type="match status" value="1"/>
</dbReference>
<dbReference type="Proteomes" id="UP000824755">
    <property type="component" value="Chromosome"/>
</dbReference>
<keyword evidence="4" id="KW-1185">Reference proteome</keyword>
<dbReference type="RefSeq" id="WP_220379049.1">
    <property type="nucleotide sequence ID" value="NZ_CP080544.1"/>
</dbReference>
<dbReference type="PANTHER" id="PTHR42954:SF2">
    <property type="entry name" value="FE(2+) TRANSPORT PROTEIN A"/>
    <property type="match status" value="1"/>
</dbReference>
<accession>A0ABX8WMD0</accession>
<name>A0ABX8WMD0_9GAMM</name>
<evidence type="ECO:0000313" key="3">
    <source>
        <dbReference type="EMBL" id="QYR52262.1"/>
    </source>
</evidence>
<gene>
    <name evidence="3" type="ORF">H8L67_06490</name>
</gene>
<reference evidence="3 4" key="1">
    <citation type="submission" date="2021-08" db="EMBL/GenBank/DDBJ databases">
        <title>Lysobacter sp. strain CJ11 Genome sequencing and assembly.</title>
        <authorList>
            <person name="Kim I."/>
        </authorList>
    </citation>
    <scope>NUCLEOTIDE SEQUENCE [LARGE SCALE GENOMIC DNA]</scope>
    <source>
        <strain evidence="3 4">CJ11</strain>
    </source>
</reference>
<dbReference type="InterPro" id="IPR052713">
    <property type="entry name" value="FeoA"/>
</dbReference>
<evidence type="ECO:0000313" key="4">
    <source>
        <dbReference type="Proteomes" id="UP000824755"/>
    </source>
</evidence>
<dbReference type="InterPro" id="IPR008988">
    <property type="entry name" value="Transcriptional_repressor_C"/>
</dbReference>
<dbReference type="SMART" id="SM00899">
    <property type="entry name" value="FeoA"/>
    <property type="match status" value="1"/>
</dbReference>
<feature type="domain" description="Ferrous iron transporter FeoA-like" evidence="2">
    <location>
        <begin position="1"/>
        <end position="77"/>
    </location>
</feature>
<dbReference type="InterPro" id="IPR007167">
    <property type="entry name" value="Fe-transptr_FeoA-like"/>
</dbReference>
<keyword evidence="1" id="KW-0408">Iron</keyword>
<evidence type="ECO:0000259" key="2">
    <source>
        <dbReference type="SMART" id="SM00899"/>
    </source>
</evidence>